<dbReference type="PROSITE" id="PS52004">
    <property type="entry name" value="KS3_2"/>
    <property type="match status" value="2"/>
</dbReference>
<dbReference type="SMART" id="SM00825">
    <property type="entry name" value="PKS_KS"/>
    <property type="match status" value="1"/>
</dbReference>
<feature type="domain" description="Ketosynthase family 3 (KS3)" evidence="5">
    <location>
        <begin position="414"/>
        <end position="810"/>
    </location>
</feature>
<evidence type="ECO:0000256" key="3">
    <source>
        <dbReference type="ARBA" id="ARBA00022679"/>
    </source>
</evidence>
<dbReference type="AlphaFoldDB" id="A0A1N7S723"/>
<protein>
    <submittedName>
        <fullName evidence="6">Putative Beta-ketoacyl synthase</fullName>
    </submittedName>
</protein>
<dbReference type="Pfam" id="PF00109">
    <property type="entry name" value="ketoacyl-synt"/>
    <property type="match status" value="2"/>
</dbReference>
<evidence type="ECO:0000259" key="5">
    <source>
        <dbReference type="PROSITE" id="PS52004"/>
    </source>
</evidence>
<dbReference type="SUPFAM" id="SSF53901">
    <property type="entry name" value="Thiolase-like"/>
    <property type="match status" value="3"/>
</dbReference>
<name>A0A1N7S723_9BURK</name>
<keyword evidence="3 4" id="KW-0808">Transferase</keyword>
<gene>
    <name evidence="6" type="ORF">BN2475_410018</name>
</gene>
<dbReference type="EMBL" id="CYGX02000041">
    <property type="protein sequence ID" value="SIT43185.1"/>
    <property type="molecule type" value="Genomic_DNA"/>
</dbReference>
<dbReference type="PANTHER" id="PTHR11712">
    <property type="entry name" value="POLYKETIDE SYNTHASE-RELATED"/>
    <property type="match status" value="1"/>
</dbReference>
<evidence type="ECO:0000256" key="4">
    <source>
        <dbReference type="RuleBase" id="RU003694"/>
    </source>
</evidence>
<reference evidence="6 7" key="1">
    <citation type="submission" date="2016-12" db="EMBL/GenBank/DDBJ databases">
        <authorList>
            <person name="Song W.-J."/>
            <person name="Kurnit D.M."/>
        </authorList>
    </citation>
    <scope>NUCLEOTIDE SEQUENCE [LARGE SCALE GENOMIC DNA]</scope>
    <source>
        <strain evidence="6 7">STM7296</strain>
    </source>
</reference>
<dbReference type="Pfam" id="PF02801">
    <property type="entry name" value="Ketoacyl-synt_C"/>
    <property type="match status" value="2"/>
</dbReference>
<dbReference type="InterPro" id="IPR020841">
    <property type="entry name" value="PKS_Beta-ketoAc_synthase_dom"/>
</dbReference>
<dbReference type="OrthoDB" id="9808669at2"/>
<dbReference type="Proteomes" id="UP000187012">
    <property type="component" value="Unassembled WGS sequence"/>
</dbReference>
<dbReference type="GO" id="GO:0004315">
    <property type="term" value="F:3-oxoacyl-[acyl-carrier-protein] synthase activity"/>
    <property type="evidence" value="ECO:0007669"/>
    <property type="project" value="InterPro"/>
</dbReference>
<comment type="similarity">
    <text evidence="2 4">Belongs to the thiolase-like superfamily. Beta-ketoacyl-ACP synthases family.</text>
</comment>
<dbReference type="InterPro" id="IPR018201">
    <property type="entry name" value="Ketoacyl_synth_AS"/>
</dbReference>
<dbReference type="GO" id="GO:0006633">
    <property type="term" value="P:fatty acid biosynthetic process"/>
    <property type="evidence" value="ECO:0007669"/>
    <property type="project" value="InterPro"/>
</dbReference>
<evidence type="ECO:0000313" key="7">
    <source>
        <dbReference type="Proteomes" id="UP000187012"/>
    </source>
</evidence>
<dbReference type="InterPro" id="IPR014030">
    <property type="entry name" value="Ketoacyl_synth_N"/>
</dbReference>
<dbReference type="InterPro" id="IPR016039">
    <property type="entry name" value="Thiolase-like"/>
</dbReference>
<sequence length="815" mass="84273">MKQNPAGAVITGMGAICPIGNNIALMCGSLISGDSGIAEITTFSTEGLRIRHAAQIQDYDPSNHFGPDDVERLDRTAQLAIVAARQAAADAGLSHEDLASGRTALVMGICAGGIGDGGFPVPPERWSGKEEANRIYRTAHHLQTQSVAASLGVSGPCYTVSTACASSTSALATALTLIESGRADTVVVGGADAYSLSIYAGFYSLGAMSEQPTSPFSVDTGATFGEGAGCIVIESEQGAARRMARVHGKLLACGTASDAHHITSPHPGGDGLRRAMQQAIADAGLTPSSVQYINAHGTGTLDNDIAETLAIRAVYHNETSIPPVSSSKSYFGHTLGGAGILEFIAALLGQMHGFLPATLNFKSARPGCDLDYVPNVPRPTRFDTFVSTSAAFGGVNAVAVGASADTPLPSARQLQDVVVTGLGTVSSIGLGINEFRAALQSGKNGIVPINRFDTAGLSCHHAGLVAEFSPRKLVPTVDVRRMDNFTRFAIVATAMALEDAGLAGRFKPERVGLHVAMARGPVTTQQAFQEHLADDGIAGLSARYFPSMVLSTVSGQIAQACQIKGASFTFVEGASAGLQALAHGRDYLALHPELDALIVVAVDEVGPLFYRTFDYLGLLADGADAPAIYAPDGAGVIPGEGAVAIVLERADFAGDRGAKPYGRIDGIAFASEGCVEERLDQQGRGLEAAAREAIGQAGAMPDVVYGMARGVALHDMREANAVRRLLGESAVPLACLNGQLGFAEAASGLFAASAALLSLRHGEAYPSLHAERAAADLPVLHDTPRNGTYRRSLVLASNDCGNSAAMMLSSLDHSL</sequence>
<comment type="pathway">
    <text evidence="1">Lipid metabolism; fatty acid biosynthesis.</text>
</comment>
<dbReference type="Gene3D" id="3.40.47.10">
    <property type="match status" value="3"/>
</dbReference>
<dbReference type="GO" id="GO:0005829">
    <property type="term" value="C:cytosol"/>
    <property type="evidence" value="ECO:0007669"/>
    <property type="project" value="TreeGrafter"/>
</dbReference>
<dbReference type="PROSITE" id="PS00606">
    <property type="entry name" value="KS3_1"/>
    <property type="match status" value="1"/>
</dbReference>
<dbReference type="InterPro" id="IPR000794">
    <property type="entry name" value="Beta-ketoacyl_synthase"/>
</dbReference>
<feature type="domain" description="Ketosynthase family 3 (KS3)" evidence="5">
    <location>
        <begin position="5"/>
        <end position="403"/>
    </location>
</feature>
<organism evidence="6 7">
    <name type="scientific">Paraburkholderia ribeironis</name>
    <dbReference type="NCBI Taxonomy" id="1247936"/>
    <lineage>
        <taxon>Bacteria</taxon>
        <taxon>Pseudomonadati</taxon>
        <taxon>Pseudomonadota</taxon>
        <taxon>Betaproteobacteria</taxon>
        <taxon>Burkholderiales</taxon>
        <taxon>Burkholderiaceae</taxon>
        <taxon>Paraburkholderia</taxon>
    </lineage>
</organism>
<keyword evidence="7" id="KW-1185">Reference proteome</keyword>
<dbReference type="STRING" id="1247936.BN2475_410018"/>
<evidence type="ECO:0000256" key="1">
    <source>
        <dbReference type="ARBA" id="ARBA00005194"/>
    </source>
</evidence>
<dbReference type="InterPro" id="IPR014031">
    <property type="entry name" value="Ketoacyl_synth_C"/>
</dbReference>
<proteinExistence type="inferred from homology"/>
<dbReference type="RefSeq" id="WP_159444570.1">
    <property type="nucleotide sequence ID" value="NZ_CYGX02000041.1"/>
</dbReference>
<evidence type="ECO:0000313" key="6">
    <source>
        <dbReference type="EMBL" id="SIT43185.1"/>
    </source>
</evidence>
<accession>A0A1N7S723</accession>
<dbReference type="CDD" id="cd00834">
    <property type="entry name" value="KAS_I_II"/>
    <property type="match status" value="1"/>
</dbReference>
<dbReference type="PANTHER" id="PTHR11712:SF336">
    <property type="entry name" value="3-OXOACYL-[ACYL-CARRIER-PROTEIN] SYNTHASE, MITOCHONDRIAL"/>
    <property type="match status" value="1"/>
</dbReference>
<evidence type="ECO:0000256" key="2">
    <source>
        <dbReference type="ARBA" id="ARBA00008467"/>
    </source>
</evidence>